<dbReference type="Pfam" id="PF21237">
    <property type="entry name" value="Pus10_N_euk"/>
    <property type="match status" value="1"/>
</dbReference>
<dbReference type="InterPro" id="IPR048742">
    <property type="entry name" value="Pus10_N_euk"/>
</dbReference>
<evidence type="ECO:0000259" key="1">
    <source>
        <dbReference type="Pfam" id="PF21237"/>
    </source>
</evidence>
<keyword evidence="3" id="KW-1185">Reference proteome</keyword>
<gene>
    <name evidence="2" type="ORF">GIB67_007064</name>
</gene>
<sequence>MSMENKEEGAQVKASPQEAHVITNNNSFQLTKCRDETQIVADAVRSSHSDAVRDLLSIGVCARCIFRLFGVDQRVYSCSFLSPAIFGSLIEAPRGSHECMVKEGFKENEGLEKRELVQEAEIEPSYCCICLGILQFSYREEKTALVKRGCVSEFTTTIAELVKQEGHELDSFSLEISTPAVIVANERSTRLYMKKKYGSELWFQEKFLTKLLSVKDALTLSITNSLETLLGVKVGIGSFVIRLSYTHTKVRLELPNLLGRDQGCKKKKTGML</sequence>
<name>A0A7J7NZD6_9MAGN</name>
<reference evidence="2 3" key="1">
    <citation type="journal article" date="2020" name="IScience">
        <title>Genome Sequencing of the Endangered Kingdonia uniflora (Circaeasteraceae, Ranunculales) Reveals Potential Mechanisms of Evolutionary Specialization.</title>
        <authorList>
            <person name="Sun Y."/>
            <person name="Deng T."/>
            <person name="Zhang A."/>
            <person name="Moore M.J."/>
            <person name="Landis J.B."/>
            <person name="Lin N."/>
            <person name="Zhang H."/>
            <person name="Zhang X."/>
            <person name="Huang J."/>
            <person name="Zhang X."/>
            <person name="Sun H."/>
            <person name="Wang H."/>
        </authorList>
    </citation>
    <scope>NUCLEOTIDE SEQUENCE [LARGE SCALE GENOMIC DNA]</scope>
    <source>
        <strain evidence="2">TB1705</strain>
        <tissue evidence="2">Leaf</tissue>
    </source>
</reference>
<dbReference type="PANTHER" id="PTHR21568:SF0">
    <property type="entry name" value="TRNA PSEUDOURIDINE SYNTHASE PUS10"/>
    <property type="match status" value="1"/>
</dbReference>
<dbReference type="GO" id="GO:0031119">
    <property type="term" value="P:tRNA pseudouridine synthesis"/>
    <property type="evidence" value="ECO:0007669"/>
    <property type="project" value="TreeGrafter"/>
</dbReference>
<dbReference type="InterPro" id="IPR039894">
    <property type="entry name" value="Pus10-like"/>
</dbReference>
<organism evidence="2 3">
    <name type="scientific">Kingdonia uniflora</name>
    <dbReference type="NCBI Taxonomy" id="39325"/>
    <lineage>
        <taxon>Eukaryota</taxon>
        <taxon>Viridiplantae</taxon>
        <taxon>Streptophyta</taxon>
        <taxon>Embryophyta</taxon>
        <taxon>Tracheophyta</taxon>
        <taxon>Spermatophyta</taxon>
        <taxon>Magnoliopsida</taxon>
        <taxon>Ranunculales</taxon>
        <taxon>Circaeasteraceae</taxon>
        <taxon>Kingdonia</taxon>
    </lineage>
</organism>
<dbReference type="GO" id="GO:0009982">
    <property type="term" value="F:pseudouridine synthase activity"/>
    <property type="evidence" value="ECO:0007669"/>
    <property type="project" value="TreeGrafter"/>
</dbReference>
<evidence type="ECO:0000313" key="2">
    <source>
        <dbReference type="EMBL" id="KAF6172551.1"/>
    </source>
</evidence>
<dbReference type="Proteomes" id="UP000541444">
    <property type="component" value="Unassembled WGS sequence"/>
</dbReference>
<dbReference type="OrthoDB" id="271937at2759"/>
<dbReference type="AlphaFoldDB" id="A0A7J7NZD6"/>
<comment type="caution">
    <text evidence="2">The sequence shown here is derived from an EMBL/GenBank/DDBJ whole genome shotgun (WGS) entry which is preliminary data.</text>
</comment>
<dbReference type="PANTHER" id="PTHR21568">
    <property type="entry name" value="TRNA PSEUDOURIDINE SYNTHASE PUS10"/>
    <property type="match status" value="1"/>
</dbReference>
<dbReference type="EMBL" id="JACGCM010000427">
    <property type="protein sequence ID" value="KAF6172551.1"/>
    <property type="molecule type" value="Genomic_DNA"/>
</dbReference>
<proteinExistence type="predicted"/>
<evidence type="ECO:0000313" key="3">
    <source>
        <dbReference type="Proteomes" id="UP000541444"/>
    </source>
</evidence>
<protein>
    <recommendedName>
        <fullName evidence="1">Pus10 N-terminal eukaryotes domain-containing protein</fullName>
    </recommendedName>
</protein>
<feature type="domain" description="Pus10 N-terminal eukaryotes" evidence="1">
    <location>
        <begin position="127"/>
        <end position="256"/>
    </location>
</feature>
<accession>A0A7J7NZD6</accession>